<evidence type="ECO:0000259" key="1">
    <source>
        <dbReference type="Pfam" id="PF01872"/>
    </source>
</evidence>
<dbReference type="SUPFAM" id="SSF53597">
    <property type="entry name" value="Dihydrofolate reductase-like"/>
    <property type="match status" value="1"/>
</dbReference>
<feature type="domain" description="Bacterial bifunctional deaminase-reductase C-terminal" evidence="1">
    <location>
        <begin position="7"/>
        <end position="172"/>
    </location>
</feature>
<evidence type="ECO:0000313" key="3">
    <source>
        <dbReference type="Proteomes" id="UP001222087"/>
    </source>
</evidence>
<sequence length="180" mass="19702">MLAKCSVFIATSLDGFIARDDGSIDWLTKANNLAPSGEDGGYKSFISTVDGLVMGRYSFEKVLSFETWPYGDLPVMVMTNHPIEIPVHLKKCVSTSSETPTELVNRLTNEGYKHLYIDGGITIQNFIASGLINELTITIVPVLLGSGRPLFGALARDIELNQMTTYTLGGGFVQVKYKLM</sequence>
<evidence type="ECO:0000313" key="2">
    <source>
        <dbReference type="EMBL" id="WED43251.1"/>
    </source>
</evidence>
<keyword evidence="3" id="KW-1185">Reference proteome</keyword>
<dbReference type="InterPro" id="IPR050765">
    <property type="entry name" value="Riboflavin_Biosynth_HTPR"/>
</dbReference>
<reference evidence="2 3" key="1">
    <citation type="submission" date="2023-02" db="EMBL/GenBank/DDBJ databases">
        <title>Genome Sequence of L. cardiaca H63T.</title>
        <authorList>
            <person name="Lopez A.E."/>
            <person name="Cianciotto N.P."/>
        </authorList>
    </citation>
    <scope>NUCLEOTIDE SEQUENCE [LARGE SCALE GENOMIC DNA]</scope>
    <source>
        <strain evidence="2 3">H63</strain>
    </source>
</reference>
<dbReference type="PANTHER" id="PTHR38011:SF11">
    <property type="entry name" value="2,5-DIAMINO-6-RIBOSYLAMINO-4(3H)-PYRIMIDINONE 5'-PHOSPHATE REDUCTASE"/>
    <property type="match status" value="1"/>
</dbReference>
<dbReference type="RefSeq" id="WP_275089064.1">
    <property type="nucleotide sequence ID" value="NZ_CP119078.1"/>
</dbReference>
<name>A0ABY8AV24_9GAMM</name>
<accession>A0ABY8AV24</accession>
<dbReference type="InterPro" id="IPR002734">
    <property type="entry name" value="RibDG_C"/>
</dbReference>
<dbReference type="Gene3D" id="3.40.430.10">
    <property type="entry name" value="Dihydrofolate Reductase, subunit A"/>
    <property type="match status" value="1"/>
</dbReference>
<gene>
    <name evidence="2" type="ORF">PXX05_00300</name>
</gene>
<protein>
    <submittedName>
        <fullName evidence="2">Dihydrofolate reductase family protein</fullName>
    </submittedName>
</protein>
<dbReference type="EMBL" id="CP119078">
    <property type="protein sequence ID" value="WED43251.1"/>
    <property type="molecule type" value="Genomic_DNA"/>
</dbReference>
<proteinExistence type="predicted"/>
<organism evidence="2 3">
    <name type="scientific">Legionella cardiaca</name>
    <dbReference type="NCBI Taxonomy" id="1071983"/>
    <lineage>
        <taxon>Bacteria</taxon>
        <taxon>Pseudomonadati</taxon>
        <taxon>Pseudomonadota</taxon>
        <taxon>Gammaproteobacteria</taxon>
        <taxon>Legionellales</taxon>
        <taxon>Legionellaceae</taxon>
        <taxon>Legionella</taxon>
    </lineage>
</organism>
<dbReference type="Proteomes" id="UP001222087">
    <property type="component" value="Chromosome"/>
</dbReference>
<dbReference type="PANTHER" id="PTHR38011">
    <property type="entry name" value="DIHYDROFOLATE REDUCTASE FAMILY PROTEIN (AFU_ORTHOLOGUE AFUA_8G06820)"/>
    <property type="match status" value="1"/>
</dbReference>
<dbReference type="Pfam" id="PF01872">
    <property type="entry name" value="RibD_C"/>
    <property type="match status" value="1"/>
</dbReference>
<dbReference type="InterPro" id="IPR024072">
    <property type="entry name" value="DHFR-like_dom_sf"/>
</dbReference>